<dbReference type="Pfam" id="PF07690">
    <property type="entry name" value="MFS_1"/>
    <property type="match status" value="1"/>
</dbReference>
<name>A0A2A2JCG1_9BILA</name>
<reference evidence="4 5" key="1">
    <citation type="journal article" date="2017" name="Curr. Biol.">
        <title>Genome architecture and evolution of a unichromosomal asexual nematode.</title>
        <authorList>
            <person name="Fradin H."/>
            <person name="Zegar C."/>
            <person name="Gutwein M."/>
            <person name="Lucas J."/>
            <person name="Kovtun M."/>
            <person name="Corcoran D."/>
            <person name="Baugh L.R."/>
            <person name="Kiontke K."/>
            <person name="Gunsalus K."/>
            <person name="Fitch D.H."/>
            <person name="Piano F."/>
        </authorList>
    </citation>
    <scope>NUCLEOTIDE SEQUENCE [LARGE SCALE GENOMIC DNA]</scope>
    <source>
        <strain evidence="4">PF1309</strain>
    </source>
</reference>
<evidence type="ECO:0000259" key="3">
    <source>
        <dbReference type="PROSITE" id="PS50850"/>
    </source>
</evidence>
<dbReference type="GO" id="GO:0016020">
    <property type="term" value="C:membrane"/>
    <property type="evidence" value="ECO:0007669"/>
    <property type="project" value="UniProtKB-SubCell"/>
</dbReference>
<feature type="transmembrane region" description="Helical" evidence="2">
    <location>
        <begin position="273"/>
        <end position="293"/>
    </location>
</feature>
<dbReference type="InterPro" id="IPR036259">
    <property type="entry name" value="MFS_trans_sf"/>
</dbReference>
<dbReference type="PANTHER" id="PTHR45757">
    <property type="entry name" value="PROTEIN CBG23364-RELATED"/>
    <property type="match status" value="1"/>
</dbReference>
<protein>
    <recommendedName>
        <fullName evidence="3">Major facilitator superfamily (MFS) profile domain-containing protein</fullName>
    </recommendedName>
</protein>
<feature type="transmembrane region" description="Helical" evidence="2">
    <location>
        <begin position="145"/>
        <end position="167"/>
    </location>
</feature>
<feature type="transmembrane region" description="Helical" evidence="2">
    <location>
        <begin position="313"/>
        <end position="330"/>
    </location>
</feature>
<evidence type="ECO:0000313" key="5">
    <source>
        <dbReference type="Proteomes" id="UP000218231"/>
    </source>
</evidence>
<feature type="transmembrane region" description="Helical" evidence="2">
    <location>
        <begin position="39"/>
        <end position="59"/>
    </location>
</feature>
<feature type="domain" description="Major facilitator superfamily (MFS) profile" evidence="3">
    <location>
        <begin position="46"/>
        <end position="458"/>
    </location>
</feature>
<keyword evidence="2" id="KW-0472">Membrane</keyword>
<organism evidence="4 5">
    <name type="scientific">Diploscapter pachys</name>
    <dbReference type="NCBI Taxonomy" id="2018661"/>
    <lineage>
        <taxon>Eukaryota</taxon>
        <taxon>Metazoa</taxon>
        <taxon>Ecdysozoa</taxon>
        <taxon>Nematoda</taxon>
        <taxon>Chromadorea</taxon>
        <taxon>Rhabditida</taxon>
        <taxon>Rhabditina</taxon>
        <taxon>Rhabditomorpha</taxon>
        <taxon>Rhabditoidea</taxon>
        <taxon>Rhabditidae</taxon>
        <taxon>Diploscapter</taxon>
    </lineage>
</organism>
<evidence type="ECO:0000256" key="2">
    <source>
        <dbReference type="SAM" id="Phobius"/>
    </source>
</evidence>
<dbReference type="PROSITE" id="PS50850">
    <property type="entry name" value="MFS"/>
    <property type="match status" value="1"/>
</dbReference>
<keyword evidence="2" id="KW-1133">Transmembrane helix</keyword>
<proteinExistence type="predicted"/>
<sequence>MPLSNDHRDFGTTDGQKNSTTFEKANLCGLKNFYGRARILIFLLTLLSLSLLYSNQIALNFTVICMDDVVEEQSTMNSTDRHWLKSSSKISYLFSAISVGSMVGLIPMIPCMEKFGIRLTMTTYMFLSAACTLVMPLSIEIGYFAILIVRFFVGFAGSIGLSGLGAIAERWSPIAELGTTVAVLSTFHQLAPIFTMPMSAFLCSSSIGWRAIYYLQGGMTLVFGAMFFSFFRNQPEKHAMVSSKELTRINSKRVPRRKGNVPYWEICKDIRIVSIWLAITGGNLAFTVLLFYGPTYMNRVLGLDVNSTGFATALPYVLSAFVKFSIGPISDKTTCCSEKGKLLFFTGFSRVVLLVSLMTIALTDSPLLARIFYTGAIAFMGVNIMGTIKAAQLISRQYVSFVMAMTTWFACISQLIVPLIVSWMCPDNTSEQWSRFYILSCVAILITNIPFFIFGDDKPAPYTLPDWEQKKANKVTPEKPDLSRITVPDIFSNEEKKKIEEIL</sequence>
<feature type="transmembrane region" description="Helical" evidence="2">
    <location>
        <begin position="211"/>
        <end position="231"/>
    </location>
</feature>
<feature type="transmembrane region" description="Helical" evidence="2">
    <location>
        <begin position="436"/>
        <end position="454"/>
    </location>
</feature>
<dbReference type="GO" id="GO:0022857">
    <property type="term" value="F:transmembrane transporter activity"/>
    <property type="evidence" value="ECO:0007669"/>
    <property type="project" value="InterPro"/>
</dbReference>
<dbReference type="OrthoDB" id="2985014at2759"/>
<dbReference type="InterPro" id="IPR020846">
    <property type="entry name" value="MFS_dom"/>
</dbReference>
<keyword evidence="2" id="KW-0812">Transmembrane</keyword>
<feature type="transmembrane region" description="Helical" evidence="2">
    <location>
        <begin position="90"/>
        <end position="109"/>
    </location>
</feature>
<keyword evidence="5" id="KW-1185">Reference proteome</keyword>
<dbReference type="SUPFAM" id="SSF103473">
    <property type="entry name" value="MFS general substrate transporter"/>
    <property type="match status" value="1"/>
</dbReference>
<evidence type="ECO:0000256" key="1">
    <source>
        <dbReference type="ARBA" id="ARBA00004141"/>
    </source>
</evidence>
<dbReference type="AlphaFoldDB" id="A0A2A2JCG1"/>
<accession>A0A2A2JCG1</accession>
<dbReference type="Gene3D" id="1.20.1250.20">
    <property type="entry name" value="MFS general substrate transporter like domains"/>
    <property type="match status" value="2"/>
</dbReference>
<dbReference type="PANTHER" id="PTHR45757:SF11">
    <property type="entry name" value="MAJOR FACILITATOR SUPERFAMILY (MFS) PROFILE DOMAIN-CONTAINING PROTEIN"/>
    <property type="match status" value="1"/>
</dbReference>
<dbReference type="InterPro" id="IPR011701">
    <property type="entry name" value="MFS"/>
</dbReference>
<gene>
    <name evidence="4" type="ORF">WR25_13556</name>
</gene>
<dbReference type="Proteomes" id="UP000218231">
    <property type="component" value="Unassembled WGS sequence"/>
</dbReference>
<feature type="transmembrane region" description="Helical" evidence="2">
    <location>
        <begin position="367"/>
        <end position="386"/>
    </location>
</feature>
<evidence type="ECO:0000313" key="4">
    <source>
        <dbReference type="EMBL" id="PAV59450.1"/>
    </source>
</evidence>
<feature type="transmembrane region" description="Helical" evidence="2">
    <location>
        <begin position="398"/>
        <end position="424"/>
    </location>
</feature>
<feature type="transmembrane region" description="Helical" evidence="2">
    <location>
        <begin position="121"/>
        <end position="139"/>
    </location>
</feature>
<comment type="subcellular location">
    <subcellularLocation>
        <location evidence="1">Membrane</location>
        <topology evidence="1">Multi-pass membrane protein</topology>
    </subcellularLocation>
</comment>
<comment type="caution">
    <text evidence="4">The sequence shown here is derived from an EMBL/GenBank/DDBJ whole genome shotgun (WGS) entry which is preliminary data.</text>
</comment>
<dbReference type="EMBL" id="LIAE01010526">
    <property type="protein sequence ID" value="PAV59450.1"/>
    <property type="molecule type" value="Genomic_DNA"/>
</dbReference>
<feature type="transmembrane region" description="Helical" evidence="2">
    <location>
        <begin position="342"/>
        <end position="361"/>
    </location>
</feature>
<dbReference type="STRING" id="2018661.A0A2A2JCG1"/>